<keyword evidence="2" id="KW-1185">Reference proteome</keyword>
<dbReference type="EMBL" id="JAUJYO010000006">
    <property type="protein sequence ID" value="KAK1314633.1"/>
    <property type="molecule type" value="Genomic_DNA"/>
</dbReference>
<reference evidence="1" key="2">
    <citation type="submission" date="2023-06" db="EMBL/GenBank/DDBJ databases">
        <authorList>
            <person name="Ma L."/>
            <person name="Liu K.-W."/>
            <person name="Li Z."/>
            <person name="Hsiao Y.-Y."/>
            <person name="Qi Y."/>
            <person name="Fu T."/>
            <person name="Tang G."/>
            <person name="Zhang D."/>
            <person name="Sun W.-H."/>
            <person name="Liu D.-K."/>
            <person name="Li Y."/>
            <person name="Chen G.-Z."/>
            <person name="Liu X.-D."/>
            <person name="Liao X.-Y."/>
            <person name="Jiang Y.-T."/>
            <person name="Yu X."/>
            <person name="Hao Y."/>
            <person name="Huang J."/>
            <person name="Zhao X.-W."/>
            <person name="Ke S."/>
            <person name="Chen Y.-Y."/>
            <person name="Wu W.-L."/>
            <person name="Hsu J.-L."/>
            <person name="Lin Y.-F."/>
            <person name="Huang M.-D."/>
            <person name="Li C.-Y."/>
            <person name="Huang L."/>
            <person name="Wang Z.-W."/>
            <person name="Zhao X."/>
            <person name="Zhong W.-Y."/>
            <person name="Peng D.-H."/>
            <person name="Ahmad S."/>
            <person name="Lan S."/>
            <person name="Zhang J.-S."/>
            <person name="Tsai W.-C."/>
            <person name="Van De Peer Y."/>
            <person name="Liu Z.-J."/>
        </authorList>
    </citation>
    <scope>NUCLEOTIDE SEQUENCE</scope>
    <source>
        <strain evidence="1">CP</strain>
        <tissue evidence="1">Leaves</tissue>
    </source>
</reference>
<gene>
    <name evidence="1" type="ORF">QJS10_CPA06g02166</name>
</gene>
<comment type="caution">
    <text evidence="1">The sequence shown here is derived from an EMBL/GenBank/DDBJ whole genome shotgun (WGS) entry which is preliminary data.</text>
</comment>
<organism evidence="1 2">
    <name type="scientific">Acorus calamus</name>
    <name type="common">Sweet flag</name>
    <dbReference type="NCBI Taxonomy" id="4465"/>
    <lineage>
        <taxon>Eukaryota</taxon>
        <taxon>Viridiplantae</taxon>
        <taxon>Streptophyta</taxon>
        <taxon>Embryophyta</taxon>
        <taxon>Tracheophyta</taxon>
        <taxon>Spermatophyta</taxon>
        <taxon>Magnoliopsida</taxon>
        <taxon>Liliopsida</taxon>
        <taxon>Acoraceae</taxon>
        <taxon>Acorus</taxon>
    </lineage>
</organism>
<reference evidence="1" key="1">
    <citation type="journal article" date="2023" name="Nat. Commun.">
        <title>Diploid and tetraploid genomes of Acorus and the evolution of monocots.</title>
        <authorList>
            <person name="Ma L."/>
            <person name="Liu K.W."/>
            <person name="Li Z."/>
            <person name="Hsiao Y.Y."/>
            <person name="Qi Y."/>
            <person name="Fu T."/>
            <person name="Tang G.D."/>
            <person name="Zhang D."/>
            <person name="Sun W.H."/>
            <person name="Liu D.K."/>
            <person name="Li Y."/>
            <person name="Chen G.Z."/>
            <person name="Liu X.D."/>
            <person name="Liao X.Y."/>
            <person name="Jiang Y.T."/>
            <person name="Yu X."/>
            <person name="Hao Y."/>
            <person name="Huang J."/>
            <person name="Zhao X.W."/>
            <person name="Ke S."/>
            <person name="Chen Y.Y."/>
            <person name="Wu W.L."/>
            <person name="Hsu J.L."/>
            <person name="Lin Y.F."/>
            <person name="Huang M.D."/>
            <person name="Li C.Y."/>
            <person name="Huang L."/>
            <person name="Wang Z.W."/>
            <person name="Zhao X."/>
            <person name="Zhong W.Y."/>
            <person name="Peng D.H."/>
            <person name="Ahmad S."/>
            <person name="Lan S."/>
            <person name="Zhang J.S."/>
            <person name="Tsai W.C."/>
            <person name="Van de Peer Y."/>
            <person name="Liu Z.J."/>
        </authorList>
    </citation>
    <scope>NUCLEOTIDE SEQUENCE</scope>
    <source>
        <strain evidence="1">CP</strain>
    </source>
</reference>
<name>A0AAV9EQZ5_ACOCL</name>
<evidence type="ECO:0000313" key="2">
    <source>
        <dbReference type="Proteomes" id="UP001180020"/>
    </source>
</evidence>
<dbReference type="Proteomes" id="UP001180020">
    <property type="component" value="Unassembled WGS sequence"/>
</dbReference>
<accession>A0AAV9EQZ5</accession>
<proteinExistence type="predicted"/>
<sequence>MSKISISMAIDDFYAKQTNFYTNVVLHMKDSKEDVVGVAFSDSLGVDTESRAQDPNNNP</sequence>
<evidence type="ECO:0000313" key="1">
    <source>
        <dbReference type="EMBL" id="KAK1314633.1"/>
    </source>
</evidence>
<dbReference type="AlphaFoldDB" id="A0AAV9EQZ5"/>
<protein>
    <submittedName>
        <fullName evidence="1">Uncharacterized protein</fullName>
    </submittedName>
</protein>